<reference evidence="1 2" key="1">
    <citation type="submission" date="2019-03" db="EMBL/GenBank/DDBJ databases">
        <title>First draft genome of Liparis tanakae, snailfish: a comprehensive survey of snailfish specific genes.</title>
        <authorList>
            <person name="Kim W."/>
            <person name="Song I."/>
            <person name="Jeong J.-H."/>
            <person name="Kim D."/>
            <person name="Kim S."/>
            <person name="Ryu S."/>
            <person name="Song J.Y."/>
            <person name="Lee S.K."/>
        </authorList>
    </citation>
    <scope>NUCLEOTIDE SEQUENCE [LARGE SCALE GENOMIC DNA]</scope>
    <source>
        <tissue evidence="1">Muscle</tissue>
    </source>
</reference>
<dbReference type="GO" id="GO:0042138">
    <property type="term" value="P:meiotic DNA double-strand break formation"/>
    <property type="evidence" value="ECO:0007669"/>
    <property type="project" value="InterPro"/>
</dbReference>
<protein>
    <submittedName>
        <fullName evidence="1">Uncharacterized protein</fullName>
    </submittedName>
</protein>
<accession>A0A4Z2IVN2</accession>
<dbReference type="AlphaFoldDB" id="A0A4Z2IVN2"/>
<gene>
    <name evidence="1" type="ORF">EYF80_007799</name>
</gene>
<sequence>MQQSLLLYLFLQHSDPFAYQLSDMMATEVLIEHHLEAILTNNRQAVTAALQAELKNSLKSQKNRKKASLTYTD</sequence>
<dbReference type="PANTHER" id="PTHR14652">
    <property type="entry name" value="TYPE 2 DNA TOPOISOMERASE 6 SUBUNIT B-LIKE"/>
    <property type="match status" value="1"/>
</dbReference>
<evidence type="ECO:0000313" key="1">
    <source>
        <dbReference type="EMBL" id="TNN81891.1"/>
    </source>
</evidence>
<comment type="caution">
    <text evidence="1">The sequence shown here is derived from an EMBL/GenBank/DDBJ whole genome shotgun (WGS) entry which is preliminary data.</text>
</comment>
<evidence type="ECO:0000313" key="2">
    <source>
        <dbReference type="Proteomes" id="UP000314294"/>
    </source>
</evidence>
<organism evidence="1 2">
    <name type="scientific">Liparis tanakae</name>
    <name type="common">Tanaka's snailfish</name>
    <dbReference type="NCBI Taxonomy" id="230148"/>
    <lineage>
        <taxon>Eukaryota</taxon>
        <taxon>Metazoa</taxon>
        <taxon>Chordata</taxon>
        <taxon>Craniata</taxon>
        <taxon>Vertebrata</taxon>
        <taxon>Euteleostomi</taxon>
        <taxon>Actinopterygii</taxon>
        <taxon>Neopterygii</taxon>
        <taxon>Teleostei</taxon>
        <taxon>Neoteleostei</taxon>
        <taxon>Acanthomorphata</taxon>
        <taxon>Eupercaria</taxon>
        <taxon>Perciformes</taxon>
        <taxon>Cottioidei</taxon>
        <taxon>Cottales</taxon>
        <taxon>Liparidae</taxon>
        <taxon>Liparis</taxon>
    </lineage>
</organism>
<dbReference type="OrthoDB" id="8949977at2759"/>
<dbReference type="Proteomes" id="UP000314294">
    <property type="component" value="Unassembled WGS sequence"/>
</dbReference>
<dbReference type="InterPro" id="IPR028040">
    <property type="entry name" value="TopoVIB-like"/>
</dbReference>
<keyword evidence="2" id="KW-1185">Reference proteome</keyword>
<dbReference type="PANTHER" id="PTHR14652:SF2">
    <property type="entry name" value="TYPE 2 DNA TOPOISOMERASE 6 SUBUNIT B-LIKE"/>
    <property type="match status" value="1"/>
</dbReference>
<proteinExistence type="predicted"/>
<name>A0A4Z2IVN2_9TELE</name>
<dbReference type="EMBL" id="SRLO01000043">
    <property type="protein sequence ID" value="TNN81891.1"/>
    <property type="molecule type" value="Genomic_DNA"/>
</dbReference>